<dbReference type="GO" id="GO:0009507">
    <property type="term" value="C:chloroplast"/>
    <property type="evidence" value="ECO:0007669"/>
    <property type="project" value="UniProtKB-SubCell"/>
</dbReference>
<dbReference type="CDD" id="cd03221">
    <property type="entry name" value="ABCF_EF-3"/>
    <property type="match status" value="2"/>
</dbReference>
<dbReference type="SMART" id="SM00382">
    <property type="entry name" value="AAA"/>
    <property type="match status" value="2"/>
</dbReference>
<reference evidence="8" key="3">
    <citation type="submission" date="2016-03" db="UniProtKB">
        <authorList>
            <consortium name="EnsemblProtists"/>
        </authorList>
    </citation>
    <scope>IDENTIFICATION</scope>
</reference>
<accession>L1IYQ5</accession>
<dbReference type="PROSITE" id="PS00211">
    <property type="entry name" value="ABC_TRANSPORTER_1"/>
    <property type="match status" value="2"/>
</dbReference>
<dbReference type="SUPFAM" id="SSF52540">
    <property type="entry name" value="P-loop containing nucleoside triphosphate hydrolases"/>
    <property type="match status" value="2"/>
</dbReference>
<dbReference type="Proteomes" id="UP000011087">
    <property type="component" value="Unassembled WGS sequence"/>
</dbReference>
<gene>
    <name evidence="7" type="ORF">GUITHDRAFT_88450</name>
</gene>
<evidence type="ECO:0000256" key="3">
    <source>
        <dbReference type="ARBA" id="ARBA00022741"/>
    </source>
</evidence>
<dbReference type="STRING" id="905079.L1IYQ5"/>
<dbReference type="AlphaFoldDB" id="L1IYQ5"/>
<dbReference type="OMA" id="SSQINMM"/>
<dbReference type="HOGENOM" id="CLU_000604_36_6_1"/>
<dbReference type="KEGG" id="gtt:GUITHDRAFT_88450"/>
<dbReference type="Pfam" id="PF00005">
    <property type="entry name" value="ABC_tran"/>
    <property type="match status" value="2"/>
</dbReference>
<dbReference type="FunFam" id="3.40.50.300:FF:001197">
    <property type="entry name" value="Putative ATP-binding cassette family ATPase"/>
    <property type="match status" value="1"/>
</dbReference>
<dbReference type="FunFam" id="3.40.50.300:FF:000011">
    <property type="entry name" value="Putative ABC transporter ATP-binding component"/>
    <property type="match status" value="1"/>
</dbReference>
<sequence length="749" mass="83359">MAEKAAVVCKEVLQGLDDDVLEYISGVVLDDDQILPKEELVEVVAPLLVSSEFVSDEAEAEAVATRLWDALHNAEGVNKEKKPDVVLLKNAVLMGGKEPEEESVAKLVDPMLKRRGGNAFACATQEEEIDVHSKAAIAKARLDAKAEAKRQAAKQEHERQMLAMEEELEQARRSVALSRIAGDAAGEISVVESECFDLPNPGGGENLLEDANIRLVSGHRYGLIGRNGKGKSTLLRWIAARRVKGFPSLMSMHYVAQEIPLAAINEGIHPVDMVLKADIERELLLERQKTLERDAMSDGGTSHESALKLADVVERLMAIDADGSEGRARAMLVSLGFSEELLSRPMKALSGGWRVRVALAAALFAKPDILLLDEPTNHLSIDGVLWLQRTLATSTVWKSRIVVVVSHDRMFLDAVCTDMLHISGIARRLTHHKGNYNEYEERRKEMQATYAKSAELREKRREKLLERRRRRRRMSRMMRMMIMMRRMRVLRIEGLIMLSEAEKEEDEFAFLEEDQELELSIKGGGVLPLPIARFYNVSFGYPVTSSPLFQGVEMCIDAKSRVCLLGENGVGKTTLVKILMNLLEPTSGVVERDLGARIALVNQHHADQIDLNLTPLHWMHSQFPGDGSYQHEQELRKQLAQCGVTSELQTTRASCLSGGQRSRVALAAVSYTKPHLLIMDEPTNNLDIESVDALSEAVLNFDGGVVLVSHDQTFVSAVAKEVWVLGGGVLKKEESFEAYRKKIMKQLKE</sequence>
<evidence type="ECO:0000256" key="5">
    <source>
        <dbReference type="SAM" id="Coils"/>
    </source>
</evidence>
<dbReference type="GeneID" id="17298065"/>
<reference evidence="7 9" key="1">
    <citation type="journal article" date="2012" name="Nature">
        <title>Algal genomes reveal evolutionary mosaicism and the fate of nucleomorphs.</title>
        <authorList>
            <consortium name="DOE Joint Genome Institute"/>
            <person name="Curtis B.A."/>
            <person name="Tanifuji G."/>
            <person name="Burki F."/>
            <person name="Gruber A."/>
            <person name="Irimia M."/>
            <person name="Maruyama S."/>
            <person name="Arias M.C."/>
            <person name="Ball S.G."/>
            <person name="Gile G.H."/>
            <person name="Hirakawa Y."/>
            <person name="Hopkins J.F."/>
            <person name="Kuo A."/>
            <person name="Rensing S.A."/>
            <person name="Schmutz J."/>
            <person name="Symeonidi A."/>
            <person name="Elias M."/>
            <person name="Eveleigh R.J."/>
            <person name="Herman E.K."/>
            <person name="Klute M.J."/>
            <person name="Nakayama T."/>
            <person name="Obornik M."/>
            <person name="Reyes-Prieto A."/>
            <person name="Armbrust E.V."/>
            <person name="Aves S.J."/>
            <person name="Beiko R.G."/>
            <person name="Coutinho P."/>
            <person name="Dacks J.B."/>
            <person name="Durnford D.G."/>
            <person name="Fast N.M."/>
            <person name="Green B.R."/>
            <person name="Grisdale C.J."/>
            <person name="Hempel F."/>
            <person name="Henrissat B."/>
            <person name="Hoppner M.P."/>
            <person name="Ishida K."/>
            <person name="Kim E."/>
            <person name="Koreny L."/>
            <person name="Kroth P.G."/>
            <person name="Liu Y."/>
            <person name="Malik S.B."/>
            <person name="Maier U.G."/>
            <person name="McRose D."/>
            <person name="Mock T."/>
            <person name="Neilson J.A."/>
            <person name="Onodera N.T."/>
            <person name="Poole A.M."/>
            <person name="Pritham E.J."/>
            <person name="Richards T.A."/>
            <person name="Rocap G."/>
            <person name="Roy S.W."/>
            <person name="Sarai C."/>
            <person name="Schaack S."/>
            <person name="Shirato S."/>
            <person name="Slamovits C.H."/>
            <person name="Spencer D.F."/>
            <person name="Suzuki S."/>
            <person name="Worden A.Z."/>
            <person name="Zauner S."/>
            <person name="Barry K."/>
            <person name="Bell C."/>
            <person name="Bharti A.K."/>
            <person name="Crow J.A."/>
            <person name="Grimwood J."/>
            <person name="Kramer R."/>
            <person name="Lindquist E."/>
            <person name="Lucas S."/>
            <person name="Salamov A."/>
            <person name="McFadden G.I."/>
            <person name="Lane C.E."/>
            <person name="Keeling P.J."/>
            <person name="Gray M.W."/>
            <person name="Grigoriev I.V."/>
            <person name="Archibald J.M."/>
        </authorList>
    </citation>
    <scope>NUCLEOTIDE SEQUENCE</scope>
    <source>
        <strain evidence="7 9">CCMP2712</strain>
    </source>
</reference>
<dbReference type="PANTHER" id="PTHR19211">
    <property type="entry name" value="ATP-BINDING TRANSPORT PROTEIN-RELATED"/>
    <property type="match status" value="1"/>
</dbReference>
<feature type="coiled-coil region" evidence="5">
    <location>
        <begin position="145"/>
        <end position="174"/>
    </location>
</feature>
<dbReference type="InterPro" id="IPR003593">
    <property type="entry name" value="AAA+_ATPase"/>
</dbReference>
<name>L1IYQ5_GUITC</name>
<keyword evidence="3" id="KW-0547">Nucleotide-binding</keyword>
<dbReference type="EnsemblProtists" id="EKX41356">
    <property type="protein sequence ID" value="EKX41356"/>
    <property type="gene ID" value="GUITHDRAFT_88450"/>
</dbReference>
<evidence type="ECO:0000313" key="9">
    <source>
        <dbReference type="Proteomes" id="UP000011087"/>
    </source>
</evidence>
<feature type="coiled-coil region" evidence="5">
    <location>
        <begin position="429"/>
        <end position="456"/>
    </location>
</feature>
<dbReference type="InterPro" id="IPR050611">
    <property type="entry name" value="ABCF"/>
</dbReference>
<dbReference type="PANTHER" id="PTHR19211:SF14">
    <property type="entry name" value="ATP-BINDING CASSETTE SUB-FAMILY F MEMBER 1"/>
    <property type="match status" value="1"/>
</dbReference>
<dbReference type="OrthoDB" id="2110130at2759"/>
<dbReference type="GO" id="GO:0016887">
    <property type="term" value="F:ATP hydrolysis activity"/>
    <property type="evidence" value="ECO:0007669"/>
    <property type="project" value="InterPro"/>
</dbReference>
<reference evidence="9" key="2">
    <citation type="submission" date="2012-11" db="EMBL/GenBank/DDBJ databases">
        <authorList>
            <person name="Kuo A."/>
            <person name="Curtis B.A."/>
            <person name="Tanifuji G."/>
            <person name="Burki F."/>
            <person name="Gruber A."/>
            <person name="Irimia M."/>
            <person name="Maruyama S."/>
            <person name="Arias M.C."/>
            <person name="Ball S.G."/>
            <person name="Gile G.H."/>
            <person name="Hirakawa Y."/>
            <person name="Hopkins J.F."/>
            <person name="Rensing S.A."/>
            <person name="Schmutz J."/>
            <person name="Symeonidi A."/>
            <person name="Elias M."/>
            <person name="Eveleigh R.J."/>
            <person name="Herman E.K."/>
            <person name="Klute M.J."/>
            <person name="Nakayama T."/>
            <person name="Obornik M."/>
            <person name="Reyes-Prieto A."/>
            <person name="Armbrust E.V."/>
            <person name="Aves S.J."/>
            <person name="Beiko R.G."/>
            <person name="Coutinho P."/>
            <person name="Dacks J.B."/>
            <person name="Durnford D.G."/>
            <person name="Fast N.M."/>
            <person name="Green B.R."/>
            <person name="Grisdale C."/>
            <person name="Hempe F."/>
            <person name="Henrissat B."/>
            <person name="Hoppner M.P."/>
            <person name="Ishida K.-I."/>
            <person name="Kim E."/>
            <person name="Koreny L."/>
            <person name="Kroth P.G."/>
            <person name="Liu Y."/>
            <person name="Malik S.-B."/>
            <person name="Maier U.G."/>
            <person name="McRose D."/>
            <person name="Mock T."/>
            <person name="Neilson J.A."/>
            <person name="Onodera N.T."/>
            <person name="Poole A.M."/>
            <person name="Pritham E.J."/>
            <person name="Richards T.A."/>
            <person name="Rocap G."/>
            <person name="Roy S.W."/>
            <person name="Sarai C."/>
            <person name="Schaack S."/>
            <person name="Shirato S."/>
            <person name="Slamovits C.H."/>
            <person name="Spencer D.F."/>
            <person name="Suzuki S."/>
            <person name="Worden A.Z."/>
            <person name="Zauner S."/>
            <person name="Barry K."/>
            <person name="Bell C."/>
            <person name="Bharti A.K."/>
            <person name="Crow J.A."/>
            <person name="Grimwood J."/>
            <person name="Kramer R."/>
            <person name="Lindquist E."/>
            <person name="Lucas S."/>
            <person name="Salamov A."/>
            <person name="McFadden G.I."/>
            <person name="Lane C.E."/>
            <person name="Keeling P.J."/>
            <person name="Gray M.W."/>
            <person name="Grigoriev I.V."/>
            <person name="Archibald J.M."/>
        </authorList>
    </citation>
    <scope>NUCLEOTIDE SEQUENCE</scope>
    <source>
        <strain evidence="9">CCMP2712</strain>
    </source>
</reference>
<feature type="domain" description="ABC transporter" evidence="6">
    <location>
        <begin position="193"/>
        <end position="458"/>
    </location>
</feature>
<dbReference type="EMBL" id="JH993024">
    <property type="protein sequence ID" value="EKX41356.1"/>
    <property type="molecule type" value="Genomic_DNA"/>
</dbReference>
<dbReference type="PaxDb" id="55529-EKX41356"/>
<dbReference type="InterPro" id="IPR003439">
    <property type="entry name" value="ABC_transporter-like_ATP-bd"/>
</dbReference>
<dbReference type="eggNOG" id="KOG0062">
    <property type="taxonomic scope" value="Eukaryota"/>
</dbReference>
<evidence type="ECO:0000259" key="6">
    <source>
        <dbReference type="PROSITE" id="PS50893"/>
    </source>
</evidence>
<dbReference type="RefSeq" id="XP_005828336.1">
    <property type="nucleotide sequence ID" value="XM_005828279.1"/>
</dbReference>
<proteinExistence type="predicted"/>
<evidence type="ECO:0000256" key="4">
    <source>
        <dbReference type="ARBA" id="ARBA00022840"/>
    </source>
</evidence>
<keyword evidence="4" id="KW-0067">ATP-binding</keyword>
<dbReference type="PROSITE" id="PS50893">
    <property type="entry name" value="ABC_TRANSPORTER_2"/>
    <property type="match status" value="2"/>
</dbReference>
<evidence type="ECO:0000256" key="2">
    <source>
        <dbReference type="ARBA" id="ARBA00022737"/>
    </source>
</evidence>
<feature type="domain" description="ABC transporter" evidence="6">
    <location>
        <begin position="532"/>
        <end position="747"/>
    </location>
</feature>
<keyword evidence="2" id="KW-0677">Repeat</keyword>
<dbReference type="InterPro" id="IPR017871">
    <property type="entry name" value="ABC_transporter-like_CS"/>
</dbReference>
<protein>
    <recommendedName>
        <fullName evidence="6">ABC transporter domain-containing protein</fullName>
    </recommendedName>
</protein>
<dbReference type="Gene3D" id="3.40.50.300">
    <property type="entry name" value="P-loop containing nucleotide triphosphate hydrolases"/>
    <property type="match status" value="2"/>
</dbReference>
<dbReference type="InterPro" id="IPR027417">
    <property type="entry name" value="P-loop_NTPase"/>
</dbReference>
<keyword evidence="5" id="KW-0175">Coiled coil</keyword>
<comment type="subcellular location">
    <subcellularLocation>
        <location evidence="1">Plastid</location>
        <location evidence="1">Chloroplast</location>
    </subcellularLocation>
</comment>
<organism evidence="7">
    <name type="scientific">Guillardia theta (strain CCMP2712)</name>
    <name type="common">Cryptophyte</name>
    <dbReference type="NCBI Taxonomy" id="905079"/>
    <lineage>
        <taxon>Eukaryota</taxon>
        <taxon>Cryptophyceae</taxon>
        <taxon>Pyrenomonadales</taxon>
        <taxon>Geminigeraceae</taxon>
        <taxon>Guillardia</taxon>
    </lineage>
</organism>
<dbReference type="GO" id="GO:0005524">
    <property type="term" value="F:ATP binding"/>
    <property type="evidence" value="ECO:0007669"/>
    <property type="project" value="UniProtKB-KW"/>
</dbReference>
<keyword evidence="9" id="KW-1185">Reference proteome</keyword>
<evidence type="ECO:0000313" key="8">
    <source>
        <dbReference type="EnsemblProtists" id="EKX41356"/>
    </source>
</evidence>
<evidence type="ECO:0000313" key="7">
    <source>
        <dbReference type="EMBL" id="EKX41356.1"/>
    </source>
</evidence>
<evidence type="ECO:0000256" key="1">
    <source>
        <dbReference type="ARBA" id="ARBA00004229"/>
    </source>
</evidence>